<dbReference type="Proteomes" id="UP000507245">
    <property type="component" value="Unassembled WGS sequence"/>
</dbReference>
<evidence type="ECO:0000313" key="2">
    <source>
        <dbReference type="EMBL" id="CAB4296502.1"/>
    </source>
</evidence>
<evidence type="ECO:0000256" key="1">
    <source>
        <dbReference type="SAM" id="Phobius"/>
    </source>
</evidence>
<evidence type="ECO:0000313" key="3">
    <source>
        <dbReference type="EMBL" id="CAB4296508.1"/>
    </source>
</evidence>
<protein>
    <submittedName>
        <fullName evidence="2">Uncharacterized protein</fullName>
    </submittedName>
</protein>
<name>A0A6J5W9N0_PRUAR</name>
<keyword evidence="1" id="KW-0472">Membrane</keyword>
<proteinExistence type="predicted"/>
<keyword evidence="4" id="KW-1185">Reference proteome</keyword>
<evidence type="ECO:0000313" key="4">
    <source>
        <dbReference type="Proteomes" id="UP000507245"/>
    </source>
</evidence>
<gene>
    <name evidence="2" type="ORF">ORAREDHAP_LOCUS8103</name>
    <name evidence="3" type="ORF">ORAREDHAP_LOCUS8121</name>
</gene>
<dbReference type="AlphaFoldDB" id="A0A6J5W9N0"/>
<dbReference type="EMBL" id="CAEKKB010000001">
    <property type="protein sequence ID" value="CAB4296508.1"/>
    <property type="molecule type" value="Genomic_DNA"/>
</dbReference>
<reference evidence="4" key="1">
    <citation type="journal article" date="2020" name="Genome Biol.">
        <title>Gamete binning: chromosome-level and haplotype-resolved genome assembly enabled by high-throughput single-cell sequencing of gamete genomes.</title>
        <authorList>
            <person name="Campoy J.A."/>
            <person name="Sun H."/>
            <person name="Goel M."/>
            <person name="Jiao W.-B."/>
            <person name="Folz-Donahue K."/>
            <person name="Wang N."/>
            <person name="Rubio M."/>
            <person name="Liu C."/>
            <person name="Kukat C."/>
            <person name="Ruiz D."/>
            <person name="Huettel B."/>
            <person name="Schneeberger K."/>
        </authorList>
    </citation>
    <scope>NUCLEOTIDE SEQUENCE [LARGE SCALE GENOMIC DNA]</scope>
    <source>
        <strain evidence="4">cv. Rojo Pasion</strain>
    </source>
</reference>
<keyword evidence="1" id="KW-1133">Transmembrane helix</keyword>
<sequence>MVVSDSVKERRVDLGSGEAGQCRWRTWAWWRSWAVGLERERERERESTWWIWAWGGAGQWLWSLSIPLALYKQFGGFNFLAFAPYHRAVTH</sequence>
<keyword evidence="1" id="KW-0812">Transmembrane</keyword>
<accession>A0A6J5W9N0</accession>
<dbReference type="EMBL" id="CAEKKB010000001">
    <property type="protein sequence ID" value="CAB4296502.1"/>
    <property type="molecule type" value="Genomic_DNA"/>
</dbReference>
<organism evidence="2 4">
    <name type="scientific">Prunus armeniaca</name>
    <name type="common">Apricot</name>
    <name type="synonym">Armeniaca vulgaris</name>
    <dbReference type="NCBI Taxonomy" id="36596"/>
    <lineage>
        <taxon>Eukaryota</taxon>
        <taxon>Viridiplantae</taxon>
        <taxon>Streptophyta</taxon>
        <taxon>Embryophyta</taxon>
        <taxon>Tracheophyta</taxon>
        <taxon>Spermatophyta</taxon>
        <taxon>Magnoliopsida</taxon>
        <taxon>eudicotyledons</taxon>
        <taxon>Gunneridae</taxon>
        <taxon>Pentapetalae</taxon>
        <taxon>rosids</taxon>
        <taxon>fabids</taxon>
        <taxon>Rosales</taxon>
        <taxon>Rosaceae</taxon>
        <taxon>Amygdaloideae</taxon>
        <taxon>Amygdaleae</taxon>
        <taxon>Prunus</taxon>
    </lineage>
</organism>
<feature type="transmembrane region" description="Helical" evidence="1">
    <location>
        <begin position="49"/>
        <end position="70"/>
    </location>
</feature>
<reference evidence="2" key="2">
    <citation type="submission" date="2020-05" db="EMBL/GenBank/DDBJ databases">
        <authorList>
            <person name="Campoy J."/>
            <person name="Schneeberger K."/>
            <person name="Spophaly S."/>
        </authorList>
    </citation>
    <scope>NUCLEOTIDE SEQUENCE [LARGE SCALE GENOMIC DNA]</scope>
    <source>
        <strain evidence="2">PruArmRojPasFocal</strain>
    </source>
</reference>